<evidence type="ECO:0000256" key="8">
    <source>
        <dbReference type="ARBA" id="ARBA00031306"/>
    </source>
</evidence>
<comment type="similarity">
    <text evidence="10">Belongs to the ApbE family.</text>
</comment>
<dbReference type="HOGENOM" id="CLU_044403_5_1_10"/>
<name>E4RZ06_LEAB4</name>
<evidence type="ECO:0000313" key="13">
    <source>
        <dbReference type="Proteomes" id="UP000007435"/>
    </source>
</evidence>
<organism evidence="12 13">
    <name type="scientific">Leadbetterella byssophila (strain DSM 17132 / JCM 16389 / KACC 11308 / NBRC 106382 / 4M15)</name>
    <dbReference type="NCBI Taxonomy" id="649349"/>
    <lineage>
        <taxon>Bacteria</taxon>
        <taxon>Pseudomonadati</taxon>
        <taxon>Bacteroidota</taxon>
        <taxon>Cytophagia</taxon>
        <taxon>Cytophagales</taxon>
        <taxon>Leadbetterellaceae</taxon>
        <taxon>Leadbetterella</taxon>
    </lineage>
</organism>
<evidence type="ECO:0000256" key="6">
    <source>
        <dbReference type="ARBA" id="ARBA00022827"/>
    </source>
</evidence>
<evidence type="ECO:0000256" key="9">
    <source>
        <dbReference type="ARBA" id="ARBA00048540"/>
    </source>
</evidence>
<evidence type="ECO:0000256" key="2">
    <source>
        <dbReference type="ARBA" id="ARBA00016337"/>
    </source>
</evidence>
<evidence type="ECO:0000256" key="11">
    <source>
        <dbReference type="PIRSR" id="PIRSR006268-2"/>
    </source>
</evidence>
<dbReference type="InterPro" id="IPR024932">
    <property type="entry name" value="ApbE"/>
</dbReference>
<sequence length="313" mass="35381">MRKLIFLLFLFHTGFSQHRKQTVLMGSVFEFVVIEEDSAKAQEYFKQVIEEIDRIENLISEWRPYTQISEVNRQAGIRPVKVNKEVLDLTLRALNYWKWSDGAFDISIVALDKVWKFDGSMDRLPTPEELAYSIRHVGSQYIEIDTLNSTIFLSKKGMKIGFGSIGKGYAADKGRELLKNLGVKGGIVNASGDLSTWGLPSQQAYWKIGIADPYRSDRILKVLKLKEDAVATSGSTEKYAEIGGKRYSHIIDPKTGWPSSSLASVTVYGPSAEFCNYLSTSLMVLGKKKGKKLVKRYPEYQAIFVKTRNRVGR</sequence>
<reference evidence="12 13" key="2">
    <citation type="journal article" date="2011" name="Stand. Genomic Sci.">
        <title>Complete genome sequence of Leadbetterella byssophila type strain (4M15).</title>
        <authorList>
            <person name="Abt B."/>
            <person name="Teshima H."/>
            <person name="Lucas S."/>
            <person name="Lapidus A."/>
            <person name="Del Rio T.G."/>
            <person name="Nolan M."/>
            <person name="Tice H."/>
            <person name="Cheng J.F."/>
            <person name="Pitluck S."/>
            <person name="Liolios K."/>
            <person name="Pagani I."/>
            <person name="Ivanova N."/>
            <person name="Mavromatis K."/>
            <person name="Pati A."/>
            <person name="Tapia R."/>
            <person name="Han C."/>
            <person name="Goodwin L."/>
            <person name="Chen A."/>
            <person name="Palaniappan K."/>
            <person name="Land M."/>
            <person name="Hauser L."/>
            <person name="Chang Y.J."/>
            <person name="Jeffries C.D."/>
            <person name="Rohde M."/>
            <person name="Goker M."/>
            <person name="Tindall B.J."/>
            <person name="Detter J.C."/>
            <person name="Woyke T."/>
            <person name="Bristow J."/>
            <person name="Eisen J.A."/>
            <person name="Markowitz V."/>
            <person name="Hugenholtz P."/>
            <person name="Klenk H.P."/>
            <person name="Kyrpides N.C."/>
        </authorList>
    </citation>
    <scope>NUCLEOTIDE SEQUENCE [LARGE SCALE GENOMIC DNA]</scope>
    <source>
        <strain evidence="13">DSM 17132 / JCM 16389 / KACC 11308 / NBRC 106382 / 4M15</strain>
    </source>
</reference>
<dbReference type="OrthoDB" id="9778595at2"/>
<dbReference type="GO" id="GO:0016740">
    <property type="term" value="F:transferase activity"/>
    <property type="evidence" value="ECO:0007669"/>
    <property type="project" value="UniProtKB-UniRule"/>
</dbReference>
<dbReference type="Gene3D" id="3.10.520.10">
    <property type="entry name" value="ApbE-like domains"/>
    <property type="match status" value="1"/>
</dbReference>
<proteinExistence type="inferred from homology"/>
<dbReference type="AlphaFoldDB" id="E4RZ06"/>
<keyword evidence="6 10" id="KW-0274">FAD</keyword>
<gene>
    <name evidence="12" type="ordered locus">Lbys_2563</name>
</gene>
<evidence type="ECO:0000256" key="5">
    <source>
        <dbReference type="ARBA" id="ARBA00022723"/>
    </source>
</evidence>
<feature type="binding site" evidence="11">
    <location>
        <position position="280"/>
    </location>
    <ligand>
        <name>Mg(2+)</name>
        <dbReference type="ChEBI" id="CHEBI:18420"/>
    </ligand>
</feature>
<dbReference type="STRING" id="649349.Lbys_2563"/>
<evidence type="ECO:0000256" key="4">
    <source>
        <dbReference type="ARBA" id="ARBA00022679"/>
    </source>
</evidence>
<dbReference type="EMBL" id="CP002305">
    <property type="protein sequence ID" value="ADQ18225.1"/>
    <property type="molecule type" value="Genomic_DNA"/>
</dbReference>
<evidence type="ECO:0000256" key="10">
    <source>
        <dbReference type="PIRNR" id="PIRNR006268"/>
    </source>
</evidence>
<keyword evidence="12" id="KW-0449">Lipoprotein</keyword>
<dbReference type="InterPro" id="IPR003374">
    <property type="entry name" value="ApbE-like_sf"/>
</dbReference>
<keyword evidence="7 10" id="KW-0460">Magnesium</keyword>
<evidence type="ECO:0000256" key="7">
    <source>
        <dbReference type="ARBA" id="ARBA00022842"/>
    </source>
</evidence>
<keyword evidence="5 10" id="KW-0479">Metal-binding</keyword>
<evidence type="ECO:0000256" key="3">
    <source>
        <dbReference type="ARBA" id="ARBA00022630"/>
    </source>
</evidence>
<dbReference type="PIRSF" id="PIRSF006268">
    <property type="entry name" value="ApbE"/>
    <property type="match status" value="1"/>
</dbReference>
<keyword evidence="3 10" id="KW-0285">Flavoprotein</keyword>
<evidence type="ECO:0000256" key="1">
    <source>
        <dbReference type="ARBA" id="ARBA00011955"/>
    </source>
</evidence>
<protein>
    <recommendedName>
        <fullName evidence="2 10">FAD:protein FMN transferase</fullName>
        <ecNumber evidence="1 10">2.7.1.180</ecNumber>
    </recommendedName>
    <alternativeName>
        <fullName evidence="8 10">Flavin transferase</fullName>
    </alternativeName>
</protein>
<feature type="binding site" evidence="11">
    <location>
        <position position="164"/>
    </location>
    <ligand>
        <name>Mg(2+)</name>
        <dbReference type="ChEBI" id="CHEBI:18420"/>
    </ligand>
</feature>
<evidence type="ECO:0000313" key="12">
    <source>
        <dbReference type="EMBL" id="ADQ18225.1"/>
    </source>
</evidence>
<dbReference type="RefSeq" id="WP_013409263.1">
    <property type="nucleotide sequence ID" value="NC_014655.1"/>
</dbReference>
<accession>E4RZ06</accession>
<dbReference type="Pfam" id="PF02424">
    <property type="entry name" value="ApbE"/>
    <property type="match status" value="1"/>
</dbReference>
<dbReference type="PANTHER" id="PTHR30040">
    <property type="entry name" value="THIAMINE BIOSYNTHESIS LIPOPROTEIN APBE"/>
    <property type="match status" value="1"/>
</dbReference>
<dbReference type="Proteomes" id="UP000007435">
    <property type="component" value="Chromosome"/>
</dbReference>
<keyword evidence="13" id="KW-1185">Reference proteome</keyword>
<dbReference type="SUPFAM" id="SSF143631">
    <property type="entry name" value="ApbE-like"/>
    <property type="match status" value="1"/>
</dbReference>
<dbReference type="GO" id="GO:0046872">
    <property type="term" value="F:metal ion binding"/>
    <property type="evidence" value="ECO:0007669"/>
    <property type="project" value="UniProtKB-UniRule"/>
</dbReference>
<reference key="1">
    <citation type="submission" date="2010-11" db="EMBL/GenBank/DDBJ databases">
        <title>The complete genome of Leadbetterella byssophila DSM 17132.</title>
        <authorList>
            <consortium name="US DOE Joint Genome Institute (JGI-PGF)"/>
            <person name="Lucas S."/>
            <person name="Copeland A."/>
            <person name="Lapidus A."/>
            <person name="Glavina del Rio T."/>
            <person name="Dalin E."/>
            <person name="Tice H."/>
            <person name="Bruce D."/>
            <person name="Goodwin L."/>
            <person name="Pitluck S."/>
            <person name="Kyrpides N."/>
            <person name="Mavromatis K."/>
            <person name="Ivanova N."/>
            <person name="Teshima H."/>
            <person name="Brettin T."/>
            <person name="Detter J.C."/>
            <person name="Han C."/>
            <person name="Tapia R."/>
            <person name="Land M."/>
            <person name="Hauser L."/>
            <person name="Markowitz V."/>
            <person name="Cheng J.-F."/>
            <person name="Hugenholtz P."/>
            <person name="Woyke T."/>
            <person name="Wu D."/>
            <person name="Tindall B."/>
            <person name="Pomrenke H.G."/>
            <person name="Brambilla E."/>
            <person name="Klenk H.-P."/>
            <person name="Eisen J.A."/>
        </authorList>
    </citation>
    <scope>NUCLEOTIDE SEQUENCE [LARGE SCALE GENOMIC DNA]</scope>
    <source>
        <strain>DSM 17132</strain>
    </source>
</reference>
<keyword evidence="4 10" id="KW-0808">Transferase</keyword>
<dbReference type="EC" id="2.7.1.180" evidence="1 10"/>
<comment type="cofactor">
    <cofactor evidence="11">
        <name>Mg(2+)</name>
        <dbReference type="ChEBI" id="CHEBI:18420"/>
    </cofactor>
    <cofactor evidence="11">
        <name>Mn(2+)</name>
        <dbReference type="ChEBI" id="CHEBI:29035"/>
    </cofactor>
    <text evidence="11">Magnesium. Can also use manganese.</text>
</comment>
<dbReference type="KEGG" id="lby:Lbys_2563"/>
<comment type="catalytic activity">
    <reaction evidence="9 10">
        <text>L-threonyl-[protein] + FAD = FMN-L-threonyl-[protein] + AMP + H(+)</text>
        <dbReference type="Rhea" id="RHEA:36847"/>
        <dbReference type="Rhea" id="RHEA-COMP:11060"/>
        <dbReference type="Rhea" id="RHEA-COMP:11061"/>
        <dbReference type="ChEBI" id="CHEBI:15378"/>
        <dbReference type="ChEBI" id="CHEBI:30013"/>
        <dbReference type="ChEBI" id="CHEBI:57692"/>
        <dbReference type="ChEBI" id="CHEBI:74257"/>
        <dbReference type="ChEBI" id="CHEBI:456215"/>
        <dbReference type="EC" id="2.7.1.180"/>
    </reaction>
</comment>
<dbReference type="PANTHER" id="PTHR30040:SF2">
    <property type="entry name" value="FAD:PROTEIN FMN TRANSFERASE"/>
    <property type="match status" value="1"/>
</dbReference>
<dbReference type="eggNOG" id="COG1477">
    <property type="taxonomic scope" value="Bacteria"/>
</dbReference>